<accession>A0AAE1AVF9</accession>
<protein>
    <submittedName>
        <fullName evidence="1">Uncharacterized protein</fullName>
    </submittedName>
</protein>
<proteinExistence type="predicted"/>
<dbReference type="Proteomes" id="UP001283361">
    <property type="component" value="Unassembled WGS sequence"/>
</dbReference>
<dbReference type="EMBL" id="JAWDGP010001093">
    <property type="protein sequence ID" value="KAK3794754.1"/>
    <property type="molecule type" value="Genomic_DNA"/>
</dbReference>
<organism evidence="1 2">
    <name type="scientific">Elysia crispata</name>
    <name type="common">lettuce slug</name>
    <dbReference type="NCBI Taxonomy" id="231223"/>
    <lineage>
        <taxon>Eukaryota</taxon>
        <taxon>Metazoa</taxon>
        <taxon>Spiralia</taxon>
        <taxon>Lophotrochozoa</taxon>
        <taxon>Mollusca</taxon>
        <taxon>Gastropoda</taxon>
        <taxon>Heterobranchia</taxon>
        <taxon>Euthyneura</taxon>
        <taxon>Panpulmonata</taxon>
        <taxon>Sacoglossa</taxon>
        <taxon>Placobranchoidea</taxon>
        <taxon>Plakobranchidae</taxon>
        <taxon>Elysia</taxon>
    </lineage>
</organism>
<evidence type="ECO:0000313" key="2">
    <source>
        <dbReference type="Proteomes" id="UP001283361"/>
    </source>
</evidence>
<evidence type="ECO:0000313" key="1">
    <source>
        <dbReference type="EMBL" id="KAK3794754.1"/>
    </source>
</evidence>
<name>A0AAE1AVF9_9GAST</name>
<sequence>MLNKEENNQAKCQPSTAFLLMIDTDFLVDLREGIEDFSIIETVKGDKSSSVAGTPLHQRWQCLLPFPPSNPFVFPIPAPFLFFFSSFPNSSEVYQFAEHSFDNYRHRHKEKKLRSYS</sequence>
<dbReference type="AlphaFoldDB" id="A0AAE1AVF9"/>
<keyword evidence="2" id="KW-1185">Reference proteome</keyword>
<gene>
    <name evidence="1" type="ORF">RRG08_047030</name>
</gene>
<reference evidence="1" key="1">
    <citation type="journal article" date="2023" name="G3 (Bethesda)">
        <title>A reference genome for the long-term kleptoplast-retaining sea slug Elysia crispata morphotype clarki.</title>
        <authorList>
            <person name="Eastman K.E."/>
            <person name="Pendleton A.L."/>
            <person name="Shaikh M.A."/>
            <person name="Suttiyut T."/>
            <person name="Ogas R."/>
            <person name="Tomko P."/>
            <person name="Gavelis G."/>
            <person name="Widhalm J.R."/>
            <person name="Wisecaver J.H."/>
        </authorList>
    </citation>
    <scope>NUCLEOTIDE SEQUENCE</scope>
    <source>
        <strain evidence="1">ECLA1</strain>
    </source>
</reference>
<comment type="caution">
    <text evidence="1">The sequence shown here is derived from an EMBL/GenBank/DDBJ whole genome shotgun (WGS) entry which is preliminary data.</text>
</comment>